<evidence type="ECO:0000313" key="2">
    <source>
        <dbReference type="EMBL" id="CEK60321.1"/>
    </source>
</evidence>
<evidence type="ECO:0000256" key="1">
    <source>
        <dbReference type="SAM" id="MobiDB-lite"/>
    </source>
</evidence>
<accession>A0A0B6YX85</accession>
<sequence length="62" mass="6335">MVSAAVSGSEGKGVEGDVPDDGECGAMMFSCPLMVEDIVSVSADPLGDRDGTDCTSNWLEPP</sequence>
<name>A0A0B6YX85_9EUPU</name>
<feature type="region of interest" description="Disordered" evidence="1">
    <location>
        <begin position="1"/>
        <end position="21"/>
    </location>
</feature>
<dbReference type="EMBL" id="HACG01013456">
    <property type="protein sequence ID" value="CEK60321.1"/>
    <property type="molecule type" value="Transcribed_RNA"/>
</dbReference>
<protein>
    <submittedName>
        <fullName evidence="2">Uncharacterized protein</fullName>
    </submittedName>
</protein>
<reference evidence="2" key="1">
    <citation type="submission" date="2014-12" db="EMBL/GenBank/DDBJ databases">
        <title>Insight into the proteome of Arion vulgaris.</title>
        <authorList>
            <person name="Aradska J."/>
            <person name="Bulat T."/>
            <person name="Smidak R."/>
            <person name="Sarate P."/>
            <person name="Gangsoo J."/>
            <person name="Sialana F."/>
            <person name="Bilban M."/>
            <person name="Lubec G."/>
        </authorList>
    </citation>
    <scope>NUCLEOTIDE SEQUENCE</scope>
    <source>
        <tissue evidence="2">Skin</tissue>
    </source>
</reference>
<proteinExistence type="predicted"/>
<gene>
    <name evidence="2" type="primary">ORF39071</name>
</gene>
<dbReference type="AlphaFoldDB" id="A0A0B6YX85"/>
<organism evidence="2">
    <name type="scientific">Arion vulgaris</name>
    <dbReference type="NCBI Taxonomy" id="1028688"/>
    <lineage>
        <taxon>Eukaryota</taxon>
        <taxon>Metazoa</taxon>
        <taxon>Spiralia</taxon>
        <taxon>Lophotrochozoa</taxon>
        <taxon>Mollusca</taxon>
        <taxon>Gastropoda</taxon>
        <taxon>Heterobranchia</taxon>
        <taxon>Euthyneura</taxon>
        <taxon>Panpulmonata</taxon>
        <taxon>Eupulmonata</taxon>
        <taxon>Stylommatophora</taxon>
        <taxon>Helicina</taxon>
        <taxon>Arionoidea</taxon>
        <taxon>Arionidae</taxon>
        <taxon>Arion</taxon>
    </lineage>
</organism>